<dbReference type="EMBL" id="JBAKBA010000043">
    <property type="protein sequence ID" value="MEL0660462.1"/>
    <property type="molecule type" value="Genomic_DNA"/>
</dbReference>
<evidence type="ECO:0000313" key="1">
    <source>
        <dbReference type="EMBL" id="MEL0660462.1"/>
    </source>
</evidence>
<dbReference type="InterPro" id="IPR054222">
    <property type="entry name" value="DUF6942"/>
</dbReference>
<reference evidence="1 2" key="1">
    <citation type="submission" date="2024-02" db="EMBL/GenBank/DDBJ databases">
        <title>Bacteria isolated from the canopy kelp, Nereocystis luetkeana.</title>
        <authorList>
            <person name="Pfister C.A."/>
            <person name="Younker I.T."/>
            <person name="Light S.H."/>
        </authorList>
    </citation>
    <scope>NUCLEOTIDE SEQUENCE [LARGE SCALE GENOMIC DNA]</scope>
    <source>
        <strain evidence="1 2">TI.2.07</strain>
    </source>
</reference>
<evidence type="ECO:0000313" key="2">
    <source>
        <dbReference type="Proteomes" id="UP001366060"/>
    </source>
</evidence>
<dbReference type="Proteomes" id="UP001366060">
    <property type="component" value="Unassembled WGS sequence"/>
</dbReference>
<dbReference type="Pfam" id="PF22098">
    <property type="entry name" value="DUF6942"/>
    <property type="match status" value="1"/>
</dbReference>
<protein>
    <submittedName>
        <fullName evidence="1">Uncharacterized protein</fullName>
    </submittedName>
</protein>
<accession>A0ABU9HEX5</accession>
<organism evidence="1 2">
    <name type="scientific">Psychromonas arctica</name>
    <dbReference type="NCBI Taxonomy" id="168275"/>
    <lineage>
        <taxon>Bacteria</taxon>
        <taxon>Pseudomonadati</taxon>
        <taxon>Pseudomonadota</taxon>
        <taxon>Gammaproteobacteria</taxon>
        <taxon>Alteromonadales</taxon>
        <taxon>Psychromonadaceae</taxon>
        <taxon>Psychromonas</taxon>
    </lineage>
</organism>
<keyword evidence="2" id="KW-1185">Reference proteome</keyword>
<sequence>MTKSVDAKIVGLGDSQFIFAVYIANQPAMEDYQSLTQLKAIQHGDIYAIGQACGNGWRKVFNVFAKLLYALNKNDFNFSTLAPTWQQYRDQNLLQANSGTALIFSPPKVVFSNAELSYLDLSSLHCSHTNKVKTVHIICGRTYAKQLINEGKLAIELLWLDEEFAVDVKQGVVVCPYFDYRQLSNIKIQRLSAMLSAMIKGEVIDFSL</sequence>
<comment type="caution">
    <text evidence="1">The sequence shown here is derived from an EMBL/GenBank/DDBJ whole genome shotgun (WGS) entry which is preliminary data.</text>
</comment>
<dbReference type="RefSeq" id="WP_341628907.1">
    <property type="nucleotide sequence ID" value="NZ_JBAKBA010000043.1"/>
</dbReference>
<proteinExistence type="predicted"/>
<name>A0ABU9HEX5_9GAMM</name>
<gene>
    <name evidence="1" type="ORF">V6255_15080</name>
</gene>